<keyword evidence="9" id="KW-1185">Reference proteome</keyword>
<feature type="transmembrane region" description="Helical" evidence="6">
    <location>
        <begin position="166"/>
        <end position="184"/>
    </location>
</feature>
<dbReference type="Pfam" id="PF07690">
    <property type="entry name" value="MFS_1"/>
    <property type="match status" value="1"/>
</dbReference>
<feature type="transmembrane region" description="Helical" evidence="6">
    <location>
        <begin position="309"/>
        <end position="332"/>
    </location>
</feature>
<keyword evidence="3 6" id="KW-0812">Transmembrane</keyword>
<comment type="subcellular location">
    <subcellularLocation>
        <location evidence="1">Membrane</location>
        <topology evidence="1">Multi-pass membrane protein</topology>
    </subcellularLocation>
</comment>
<evidence type="ECO:0000256" key="2">
    <source>
        <dbReference type="ARBA" id="ARBA00022448"/>
    </source>
</evidence>
<feature type="transmembrane region" description="Helical" evidence="6">
    <location>
        <begin position="339"/>
        <end position="362"/>
    </location>
</feature>
<evidence type="ECO:0000259" key="7">
    <source>
        <dbReference type="PROSITE" id="PS50850"/>
    </source>
</evidence>
<evidence type="ECO:0000256" key="1">
    <source>
        <dbReference type="ARBA" id="ARBA00004141"/>
    </source>
</evidence>
<feature type="transmembrane region" description="Helical" evidence="6">
    <location>
        <begin position="48"/>
        <end position="66"/>
    </location>
</feature>
<keyword evidence="2" id="KW-0813">Transport</keyword>
<dbReference type="PROSITE" id="PS50850">
    <property type="entry name" value="MFS"/>
    <property type="match status" value="1"/>
</dbReference>
<dbReference type="EMBL" id="JAODOP010000004">
    <property type="protein sequence ID" value="MEF3832924.1"/>
    <property type="molecule type" value="Genomic_DNA"/>
</dbReference>
<feature type="transmembrane region" description="Helical" evidence="6">
    <location>
        <begin position="136"/>
        <end position="154"/>
    </location>
</feature>
<organism evidence="8 9">
    <name type="scientific">Flavivirga spongiicola</name>
    <dbReference type="NCBI Taxonomy" id="421621"/>
    <lineage>
        <taxon>Bacteria</taxon>
        <taxon>Pseudomonadati</taxon>
        <taxon>Bacteroidota</taxon>
        <taxon>Flavobacteriia</taxon>
        <taxon>Flavobacteriales</taxon>
        <taxon>Flavobacteriaceae</taxon>
        <taxon>Flavivirga</taxon>
    </lineage>
</organism>
<feature type="transmembrane region" description="Helical" evidence="6">
    <location>
        <begin position="217"/>
        <end position="236"/>
    </location>
</feature>
<protein>
    <submittedName>
        <fullName evidence="8">Multidrug effflux MFS transporter</fullName>
    </submittedName>
</protein>
<dbReference type="PANTHER" id="PTHR23502">
    <property type="entry name" value="MAJOR FACILITATOR SUPERFAMILY"/>
    <property type="match status" value="1"/>
</dbReference>
<dbReference type="InterPro" id="IPR036259">
    <property type="entry name" value="MFS_trans_sf"/>
</dbReference>
<feature type="transmembrane region" description="Helical" evidence="6">
    <location>
        <begin position="7"/>
        <end position="28"/>
    </location>
</feature>
<feature type="transmembrane region" description="Helical" evidence="6">
    <location>
        <begin position="374"/>
        <end position="392"/>
    </location>
</feature>
<dbReference type="PANTHER" id="PTHR23502:SF132">
    <property type="entry name" value="POLYAMINE TRANSPORTER 2-RELATED"/>
    <property type="match status" value="1"/>
</dbReference>
<evidence type="ECO:0000256" key="5">
    <source>
        <dbReference type="ARBA" id="ARBA00023136"/>
    </source>
</evidence>
<dbReference type="CDD" id="cd17320">
    <property type="entry name" value="MFS_MdfA_MDR_like"/>
    <property type="match status" value="1"/>
</dbReference>
<evidence type="ECO:0000313" key="9">
    <source>
        <dbReference type="Proteomes" id="UP001337305"/>
    </source>
</evidence>
<proteinExistence type="predicted"/>
<gene>
    <name evidence="8" type="ORF">N1F79_07270</name>
</gene>
<keyword evidence="4 6" id="KW-1133">Transmembrane helix</keyword>
<dbReference type="SUPFAM" id="SSF103473">
    <property type="entry name" value="MFS general substrate transporter"/>
    <property type="match status" value="1"/>
</dbReference>
<feature type="transmembrane region" description="Helical" evidence="6">
    <location>
        <begin position="78"/>
        <end position="95"/>
    </location>
</feature>
<feature type="transmembrane region" description="Helical" evidence="6">
    <location>
        <begin position="280"/>
        <end position="303"/>
    </location>
</feature>
<name>A0ABU7XQC7_9FLAO</name>
<keyword evidence="5 6" id="KW-0472">Membrane</keyword>
<reference evidence="8 9" key="1">
    <citation type="submission" date="2022-09" db="EMBL/GenBank/DDBJ databases">
        <title>Genome sequencing of Flavivirga sp. MEBiC05379.</title>
        <authorList>
            <person name="Oh H.-M."/>
            <person name="Kwon K.K."/>
            <person name="Park M.J."/>
            <person name="Yang S.-H."/>
        </authorList>
    </citation>
    <scope>NUCLEOTIDE SEQUENCE [LARGE SCALE GENOMIC DNA]</scope>
    <source>
        <strain evidence="8 9">MEBiC05379</strain>
    </source>
</reference>
<dbReference type="InterPro" id="IPR011701">
    <property type="entry name" value="MFS"/>
</dbReference>
<dbReference type="InterPro" id="IPR020846">
    <property type="entry name" value="MFS_dom"/>
</dbReference>
<evidence type="ECO:0000256" key="6">
    <source>
        <dbReference type="SAM" id="Phobius"/>
    </source>
</evidence>
<feature type="transmembrane region" description="Helical" evidence="6">
    <location>
        <begin position="251"/>
        <end position="268"/>
    </location>
</feature>
<dbReference type="RefSeq" id="WP_303305292.1">
    <property type="nucleotide sequence ID" value="NZ_JAODOP010000004.1"/>
</dbReference>
<comment type="caution">
    <text evidence="8">The sequence shown here is derived from an EMBL/GenBank/DDBJ whole genome shotgun (WGS) entry which is preliminary data.</text>
</comment>
<dbReference type="Gene3D" id="1.20.1720.10">
    <property type="entry name" value="Multidrug resistance protein D"/>
    <property type="match status" value="1"/>
</dbReference>
<sequence length="402" mass="45039">MKNRELGFIEFIILVALLMALVSVTINMLLPAFQDILNDFQLKDKNKIQLTVSLLYLGLGFSQLFYGTLSDTIGRKPSIYHGLILFLLGCIISYVSNNLSILLIGQVLQGIGLGAPRVISVAIVRDKFEGRRMARAMSFIMVIYVLMPIVSPILGKSIIMISNWRILFIIYIGLGILVFLLFKYRMPETLAPDKQKSFSLKHLFKATQEILSNKYSFTYILILGLYSGVFITYLNLSQAIFEFQYQLGNQYPYYFAFLACSIGLALFINGKLVLSLGMKLLTEIAILSSLFTAILFFSISYFIQPSLWLFIVFMFVQLFSYGLLVGNLNALAMQPLGHIAGLGASVVGAISTIISVPMSIFIGSFYNNTTSPIVIAYCFIGTMSLLMLNFINQQFSYGKLNR</sequence>
<feature type="domain" description="Major facilitator superfamily (MFS) profile" evidence="7">
    <location>
        <begin position="11"/>
        <end position="396"/>
    </location>
</feature>
<feature type="transmembrane region" description="Helical" evidence="6">
    <location>
        <begin position="101"/>
        <end position="124"/>
    </location>
</feature>
<accession>A0ABU7XQC7</accession>
<evidence type="ECO:0000313" key="8">
    <source>
        <dbReference type="EMBL" id="MEF3832924.1"/>
    </source>
</evidence>
<dbReference type="Proteomes" id="UP001337305">
    <property type="component" value="Unassembled WGS sequence"/>
</dbReference>
<evidence type="ECO:0000256" key="4">
    <source>
        <dbReference type="ARBA" id="ARBA00022989"/>
    </source>
</evidence>
<evidence type="ECO:0000256" key="3">
    <source>
        <dbReference type="ARBA" id="ARBA00022692"/>
    </source>
</evidence>